<evidence type="ECO:0000256" key="7">
    <source>
        <dbReference type="ARBA" id="ARBA00022723"/>
    </source>
</evidence>
<dbReference type="PROSITE" id="PS01244">
    <property type="entry name" value="ACONITASE_2"/>
    <property type="match status" value="1"/>
</dbReference>
<keyword evidence="16" id="KW-1185">Reference proteome</keyword>
<keyword evidence="4 13" id="KW-0432">Leucine biosynthesis</keyword>
<dbReference type="CDD" id="cd01583">
    <property type="entry name" value="IPMI"/>
    <property type="match status" value="1"/>
</dbReference>
<dbReference type="InterPro" id="IPR033941">
    <property type="entry name" value="IPMI_cat"/>
</dbReference>
<keyword evidence="10 13" id="KW-0456">Lyase</keyword>
<proteinExistence type="inferred from homology"/>
<keyword evidence="7 13" id="KW-0479">Metal-binding</keyword>
<feature type="binding site" evidence="13">
    <location>
        <position position="407"/>
    </location>
    <ligand>
        <name>[4Fe-4S] cluster</name>
        <dbReference type="ChEBI" id="CHEBI:49883"/>
    </ligand>
</feature>
<keyword evidence="11 13" id="KW-0100">Branched-chain amino acid biosynthesis</keyword>
<dbReference type="PRINTS" id="PR00415">
    <property type="entry name" value="ACONITASE"/>
</dbReference>
<dbReference type="NCBIfam" id="TIGR00170">
    <property type="entry name" value="leuC"/>
    <property type="match status" value="1"/>
</dbReference>
<comment type="pathway">
    <text evidence="3 13">Amino-acid biosynthesis; L-leucine biosynthesis; L-leucine from 3-methyl-2-oxobutanoate: step 2/4.</text>
</comment>
<keyword evidence="6 13" id="KW-0028">Amino-acid biosynthesis</keyword>
<evidence type="ECO:0000256" key="10">
    <source>
        <dbReference type="ARBA" id="ARBA00023239"/>
    </source>
</evidence>
<comment type="subunit">
    <text evidence="13">Heterodimer of LeuC and LeuD.</text>
</comment>
<gene>
    <name evidence="13 15" type="primary">leuC</name>
    <name evidence="15" type="ORF">MUO15_08950</name>
</gene>
<evidence type="ECO:0000313" key="15">
    <source>
        <dbReference type="EMBL" id="UOR13559.1"/>
    </source>
</evidence>
<evidence type="ECO:0000259" key="14">
    <source>
        <dbReference type="Pfam" id="PF00330"/>
    </source>
</evidence>
<evidence type="ECO:0000256" key="8">
    <source>
        <dbReference type="ARBA" id="ARBA00023004"/>
    </source>
</evidence>
<evidence type="ECO:0000256" key="2">
    <source>
        <dbReference type="ARBA" id="ARBA00002695"/>
    </source>
</evidence>
<dbReference type="SUPFAM" id="SSF53732">
    <property type="entry name" value="Aconitase iron-sulfur domain"/>
    <property type="match status" value="1"/>
</dbReference>
<dbReference type="InterPro" id="IPR018136">
    <property type="entry name" value="Aconitase_4Fe-4S_BS"/>
</dbReference>
<dbReference type="Proteomes" id="UP000830326">
    <property type="component" value="Chromosome"/>
</dbReference>
<dbReference type="InterPro" id="IPR015931">
    <property type="entry name" value="Acnase/IPM_dHydase_lsu_aba_1/3"/>
</dbReference>
<dbReference type="InterPro" id="IPR036008">
    <property type="entry name" value="Aconitase_4Fe-4S_dom"/>
</dbReference>
<evidence type="ECO:0000256" key="9">
    <source>
        <dbReference type="ARBA" id="ARBA00023014"/>
    </source>
</evidence>
<accession>A0ABY4HFN4</accession>
<evidence type="ECO:0000256" key="13">
    <source>
        <dbReference type="HAMAP-Rule" id="MF_01026"/>
    </source>
</evidence>
<comment type="catalytic activity">
    <reaction evidence="1 13">
        <text>(2R,3S)-3-isopropylmalate = (2S)-2-isopropylmalate</text>
        <dbReference type="Rhea" id="RHEA:32287"/>
        <dbReference type="ChEBI" id="CHEBI:1178"/>
        <dbReference type="ChEBI" id="CHEBI:35121"/>
        <dbReference type="EC" id="4.2.1.33"/>
    </reaction>
</comment>
<evidence type="ECO:0000313" key="16">
    <source>
        <dbReference type="Proteomes" id="UP000830326"/>
    </source>
</evidence>
<comment type="similarity">
    <text evidence="13">Belongs to the aconitase/IPM isomerase family. LeuC type 1 subfamily.</text>
</comment>
<dbReference type="EMBL" id="CP095075">
    <property type="protein sequence ID" value="UOR13559.1"/>
    <property type="molecule type" value="Genomic_DNA"/>
</dbReference>
<keyword evidence="5 13" id="KW-0004">4Fe-4S</keyword>
<comment type="catalytic activity">
    <reaction evidence="12">
        <text>citrate = D-threo-isocitrate</text>
        <dbReference type="Rhea" id="RHEA:10336"/>
        <dbReference type="ChEBI" id="CHEBI:15562"/>
        <dbReference type="ChEBI" id="CHEBI:16947"/>
        <dbReference type="EC" id="4.2.1.3"/>
    </reaction>
</comment>
<dbReference type="HAMAP" id="MF_01026">
    <property type="entry name" value="LeuC_type1"/>
    <property type="match status" value="1"/>
</dbReference>
<evidence type="ECO:0000256" key="1">
    <source>
        <dbReference type="ARBA" id="ARBA00000491"/>
    </source>
</evidence>
<dbReference type="RefSeq" id="WP_245035200.1">
    <property type="nucleotide sequence ID" value="NZ_CP095075.1"/>
</dbReference>
<evidence type="ECO:0000256" key="3">
    <source>
        <dbReference type="ARBA" id="ARBA00004729"/>
    </source>
</evidence>
<keyword evidence="9 13" id="KW-0411">Iron-sulfur</keyword>
<comment type="function">
    <text evidence="2 13">Catalyzes the isomerization between 2-isopropylmalate and 3-isopropylmalate, via the formation of 2-isopropylmaleate.</text>
</comment>
<dbReference type="PANTHER" id="PTHR43822:SF9">
    <property type="entry name" value="3-ISOPROPYLMALATE DEHYDRATASE"/>
    <property type="match status" value="1"/>
</dbReference>
<name>A0ABY4HFN4_9BACI</name>
<dbReference type="EC" id="4.2.1.33" evidence="13"/>
<dbReference type="NCBIfam" id="NF004016">
    <property type="entry name" value="PRK05478.1"/>
    <property type="match status" value="1"/>
</dbReference>
<dbReference type="NCBIfam" id="NF009116">
    <property type="entry name" value="PRK12466.1"/>
    <property type="match status" value="1"/>
</dbReference>
<comment type="cofactor">
    <cofactor evidence="13">
        <name>[4Fe-4S] cluster</name>
        <dbReference type="ChEBI" id="CHEBI:49883"/>
    </cofactor>
    <text evidence="13">Binds 1 [4Fe-4S] cluster per subunit.</text>
</comment>
<protein>
    <recommendedName>
        <fullName evidence="13">3-isopropylmalate dehydratase large subunit</fullName>
        <ecNumber evidence="13">4.2.1.33</ecNumber>
    </recommendedName>
    <alternativeName>
        <fullName evidence="13">Alpha-IPM isomerase</fullName>
        <shortName evidence="13">IPMI</shortName>
    </alternativeName>
    <alternativeName>
        <fullName evidence="13">Isopropylmalate isomerase</fullName>
    </alternativeName>
</protein>
<dbReference type="PROSITE" id="PS00450">
    <property type="entry name" value="ACONITASE_1"/>
    <property type="match status" value="1"/>
</dbReference>
<dbReference type="InterPro" id="IPR004430">
    <property type="entry name" value="3-IsopropMal_deHydase_lsu"/>
</dbReference>
<evidence type="ECO:0000256" key="5">
    <source>
        <dbReference type="ARBA" id="ARBA00022485"/>
    </source>
</evidence>
<dbReference type="InterPro" id="IPR050067">
    <property type="entry name" value="IPM_dehydratase_rel_enz"/>
</dbReference>
<keyword evidence="8 13" id="KW-0408">Iron</keyword>
<dbReference type="PANTHER" id="PTHR43822">
    <property type="entry name" value="HOMOACONITASE, MITOCHONDRIAL-RELATED"/>
    <property type="match status" value="1"/>
</dbReference>
<evidence type="ECO:0000256" key="11">
    <source>
        <dbReference type="ARBA" id="ARBA00023304"/>
    </source>
</evidence>
<dbReference type="InterPro" id="IPR001030">
    <property type="entry name" value="Acoase/IPM_deHydtase_lsu_aba"/>
</dbReference>
<dbReference type="Gene3D" id="3.30.499.10">
    <property type="entry name" value="Aconitase, domain 3"/>
    <property type="match status" value="2"/>
</dbReference>
<reference evidence="15" key="1">
    <citation type="submission" date="2022-04" db="EMBL/GenBank/DDBJ databases">
        <title>Halobacillus sp. isolated from saltern.</title>
        <authorList>
            <person name="Won M."/>
            <person name="Lee C.-M."/>
            <person name="Woen H.-Y."/>
            <person name="Kwon S.-W."/>
        </authorList>
    </citation>
    <scope>NUCLEOTIDE SEQUENCE</scope>
    <source>
        <strain evidence="15">SSHM10-5</strain>
    </source>
</reference>
<evidence type="ECO:0000256" key="12">
    <source>
        <dbReference type="ARBA" id="ARBA00023501"/>
    </source>
</evidence>
<feature type="domain" description="Aconitase/3-isopropylmalate dehydratase large subunit alpha/beta/alpha" evidence="14">
    <location>
        <begin position="8"/>
        <end position="457"/>
    </location>
</feature>
<dbReference type="GO" id="GO:0003861">
    <property type="term" value="F:3-isopropylmalate dehydratase activity"/>
    <property type="evidence" value="ECO:0007669"/>
    <property type="project" value="UniProtKB-EC"/>
</dbReference>
<evidence type="ECO:0000256" key="4">
    <source>
        <dbReference type="ARBA" id="ARBA00022430"/>
    </source>
</evidence>
<sequence>MAAKTLFEKVWDTHTIDPSLDQPLLFIDLHLVHEVTSPQAFSLLREQGRTVRRPDLTFATTDHNVPTTDRNQGLSDVLAKKQVQFLTENCKEFGIDVYDLNHPDNGIVHIIGPELGLTTPGKTIVCGDSHTSTHGAFGSLAFGIGSSEITHVLATQTLPQDKPKTMNVEIEGEMPPGVSSKDIILKIIGEMGTNGGSGHVIEFTGSTVRNMSMEERMTICNMAIEAGARSGMIAPDEKTFQYLKDRHFAPKGQQWEDAVKEWRNLYTDSGAIYDSTVTININDLAPQVTWGTNPGQVTSIDQSVPAPEAFTGASDQTASEAALHYMGLEPHTKMEKIKLDRVFIGSCTNARIEDLRLAAKVVSGHKIADNITALVVPGSYHVKRRAEKEGLDQIFTEAGFEWREPGCSMCLGMNPDFLQEGERCASTSNRNFEGRQGKGGRTHLVSPMMAAAAAITGRLTDIREWDFHKGVKENETVS</sequence>
<dbReference type="Pfam" id="PF00330">
    <property type="entry name" value="Aconitase"/>
    <property type="match status" value="1"/>
</dbReference>
<organism evidence="15 16">
    <name type="scientific">Halobacillus amylolyticus</name>
    <dbReference type="NCBI Taxonomy" id="2932259"/>
    <lineage>
        <taxon>Bacteria</taxon>
        <taxon>Bacillati</taxon>
        <taxon>Bacillota</taxon>
        <taxon>Bacilli</taxon>
        <taxon>Bacillales</taxon>
        <taxon>Bacillaceae</taxon>
        <taxon>Halobacillus</taxon>
    </lineage>
</organism>
<feature type="binding site" evidence="13">
    <location>
        <position position="347"/>
    </location>
    <ligand>
        <name>[4Fe-4S] cluster</name>
        <dbReference type="ChEBI" id="CHEBI:49883"/>
    </ligand>
</feature>
<evidence type="ECO:0000256" key="6">
    <source>
        <dbReference type="ARBA" id="ARBA00022605"/>
    </source>
</evidence>
<feature type="binding site" evidence="13">
    <location>
        <position position="410"/>
    </location>
    <ligand>
        <name>[4Fe-4S] cluster</name>
        <dbReference type="ChEBI" id="CHEBI:49883"/>
    </ligand>
</feature>